<gene>
    <name evidence="2" type="ORF">CHRY9390_02389</name>
</gene>
<dbReference type="RefSeq" id="WP_162088660.1">
    <property type="nucleotide sequence ID" value="NZ_CAJIMS010000001.1"/>
</dbReference>
<evidence type="ECO:0000259" key="1">
    <source>
        <dbReference type="PROSITE" id="PS50914"/>
    </source>
</evidence>
<accession>A0A9N8QSM7</accession>
<name>A0A9N8QSM7_9FLAO</name>
<keyword evidence="3" id="KW-1185">Reference proteome</keyword>
<proteinExistence type="predicted"/>
<feature type="domain" description="BON" evidence="1">
    <location>
        <begin position="17"/>
        <end position="89"/>
    </location>
</feature>
<dbReference type="PROSITE" id="PS51257">
    <property type="entry name" value="PROKAR_LIPOPROTEIN"/>
    <property type="match status" value="1"/>
</dbReference>
<dbReference type="PROSITE" id="PS50914">
    <property type="entry name" value="BON"/>
    <property type="match status" value="1"/>
</dbReference>
<organism evidence="2 3">
    <name type="scientific">Chryseobacterium aquaeductus</name>
    <dbReference type="NCBI Taxonomy" id="2675056"/>
    <lineage>
        <taxon>Bacteria</taxon>
        <taxon>Pseudomonadati</taxon>
        <taxon>Bacteroidota</taxon>
        <taxon>Flavobacteriia</taxon>
        <taxon>Flavobacteriales</taxon>
        <taxon>Weeksellaceae</taxon>
        <taxon>Chryseobacterium group</taxon>
        <taxon>Chryseobacterium</taxon>
    </lineage>
</organism>
<evidence type="ECO:0000313" key="3">
    <source>
        <dbReference type="Proteomes" id="UP000662618"/>
    </source>
</evidence>
<dbReference type="InterPro" id="IPR007055">
    <property type="entry name" value="BON_dom"/>
</dbReference>
<dbReference type="Pfam" id="PF04972">
    <property type="entry name" value="BON"/>
    <property type="match status" value="2"/>
</dbReference>
<sequence>MKKTIAMSALALAISFGSISCKKKVSDADLQTQATTIVTANPAATVEVKEGVAHLGGTFSSQAEKDAAIKSLKEIKGVKDVHDMATVAPVVTAPEPVTTTSAVDPMVQQKVKDALKDFPSVNVEVVNGELTLTGTASSAQARKIKESVDALKVGKVNFNYTVK</sequence>
<dbReference type="Gene3D" id="3.40.1520.20">
    <property type="match status" value="1"/>
</dbReference>
<dbReference type="Proteomes" id="UP000662618">
    <property type="component" value="Unassembled WGS sequence"/>
</dbReference>
<dbReference type="EMBL" id="CAJIMS010000001">
    <property type="protein sequence ID" value="CAD7811629.1"/>
    <property type="molecule type" value="Genomic_DNA"/>
</dbReference>
<dbReference type="AlphaFoldDB" id="A0A9N8QSM7"/>
<evidence type="ECO:0000313" key="2">
    <source>
        <dbReference type="EMBL" id="CAD7811629.1"/>
    </source>
</evidence>
<reference evidence="2" key="1">
    <citation type="submission" date="2020-12" db="EMBL/GenBank/DDBJ databases">
        <authorList>
            <person name="Rodrigo-Torres L."/>
            <person name="Arahal R. D."/>
            <person name="Lucena T."/>
        </authorList>
    </citation>
    <scope>NUCLEOTIDE SEQUENCE</scope>
    <source>
        <strain evidence="2">CECT 9390</strain>
    </source>
</reference>
<comment type="caution">
    <text evidence="2">The sequence shown here is derived from an EMBL/GenBank/DDBJ whole genome shotgun (WGS) entry which is preliminary data.</text>
</comment>
<protein>
    <recommendedName>
        <fullName evidence="1">BON domain-containing protein</fullName>
    </recommendedName>
</protein>